<dbReference type="PANTHER" id="PTHR30329">
    <property type="entry name" value="STATOR ELEMENT OF FLAGELLAR MOTOR COMPLEX"/>
    <property type="match status" value="1"/>
</dbReference>
<dbReference type="Gene3D" id="3.30.1330.60">
    <property type="entry name" value="OmpA-like domain"/>
    <property type="match status" value="1"/>
</dbReference>
<dbReference type="SUPFAM" id="SSF63829">
    <property type="entry name" value="Calcium-dependent phosphotriesterase"/>
    <property type="match status" value="1"/>
</dbReference>
<dbReference type="Proteomes" id="UP000632273">
    <property type="component" value="Unassembled WGS sequence"/>
</dbReference>
<feature type="domain" description="OmpA-like" evidence="5">
    <location>
        <begin position="549"/>
        <end position="666"/>
    </location>
</feature>
<dbReference type="CDD" id="cd07185">
    <property type="entry name" value="OmpA_C-like"/>
    <property type="match status" value="1"/>
</dbReference>
<dbReference type="PROSITE" id="PS51123">
    <property type="entry name" value="OMPA_2"/>
    <property type="match status" value="1"/>
</dbReference>
<reference evidence="7" key="1">
    <citation type="journal article" date="2019" name="Int. J. Syst. Evol. Microbiol.">
        <title>The Global Catalogue of Microorganisms (GCM) 10K type strain sequencing project: providing services to taxonomists for standard genome sequencing and annotation.</title>
        <authorList>
            <consortium name="The Broad Institute Genomics Platform"/>
            <consortium name="The Broad Institute Genome Sequencing Center for Infectious Disease"/>
            <person name="Wu L."/>
            <person name="Ma J."/>
        </authorList>
    </citation>
    <scope>NUCLEOTIDE SEQUENCE [LARGE SCALE GENOMIC DNA]</scope>
    <source>
        <strain evidence="7">CGMCC 1.15197</strain>
    </source>
</reference>
<dbReference type="EMBL" id="BMHT01000003">
    <property type="protein sequence ID" value="GGF08067.1"/>
    <property type="molecule type" value="Genomic_DNA"/>
</dbReference>
<dbReference type="Pfam" id="PF00691">
    <property type="entry name" value="OmpA"/>
    <property type="match status" value="1"/>
</dbReference>
<keyword evidence="2 4" id="KW-0472">Membrane</keyword>
<gene>
    <name evidence="6" type="ORF">GCM10011383_19010</name>
</gene>
<evidence type="ECO:0000256" key="3">
    <source>
        <dbReference type="ARBA" id="ARBA00023237"/>
    </source>
</evidence>
<evidence type="ECO:0000313" key="6">
    <source>
        <dbReference type="EMBL" id="GGF08067.1"/>
    </source>
</evidence>
<evidence type="ECO:0000313" key="7">
    <source>
        <dbReference type="Proteomes" id="UP000632273"/>
    </source>
</evidence>
<dbReference type="InterPro" id="IPR015943">
    <property type="entry name" value="WD40/YVTN_repeat-like_dom_sf"/>
</dbReference>
<name>A0ABQ1U288_9BACT</name>
<dbReference type="InterPro" id="IPR036737">
    <property type="entry name" value="OmpA-like_sf"/>
</dbReference>
<dbReference type="SUPFAM" id="SSF103088">
    <property type="entry name" value="OmpA-like"/>
    <property type="match status" value="1"/>
</dbReference>
<evidence type="ECO:0000259" key="5">
    <source>
        <dbReference type="PROSITE" id="PS51123"/>
    </source>
</evidence>
<dbReference type="InterPro" id="IPR050330">
    <property type="entry name" value="Bact_OuterMem_StrucFunc"/>
</dbReference>
<dbReference type="InterPro" id="IPR006665">
    <property type="entry name" value="OmpA-like"/>
</dbReference>
<comment type="subcellular location">
    <subcellularLocation>
        <location evidence="1">Cell outer membrane</location>
    </subcellularLocation>
</comment>
<organism evidence="6 7">
    <name type="scientific">Hymenobacter cavernae</name>
    <dbReference type="NCBI Taxonomy" id="2044852"/>
    <lineage>
        <taxon>Bacteria</taxon>
        <taxon>Pseudomonadati</taxon>
        <taxon>Bacteroidota</taxon>
        <taxon>Cytophagia</taxon>
        <taxon>Cytophagales</taxon>
        <taxon>Hymenobacteraceae</taxon>
        <taxon>Hymenobacter</taxon>
    </lineage>
</organism>
<proteinExistence type="predicted"/>
<evidence type="ECO:0000256" key="4">
    <source>
        <dbReference type="PROSITE-ProRule" id="PRU00473"/>
    </source>
</evidence>
<accession>A0ABQ1U288</accession>
<dbReference type="Gene3D" id="3.40.1000.10">
    <property type="entry name" value="Mog1/PsbP, alpha/beta/alpha sandwich"/>
    <property type="match status" value="1"/>
</dbReference>
<keyword evidence="3" id="KW-0998">Cell outer membrane</keyword>
<evidence type="ECO:0000256" key="1">
    <source>
        <dbReference type="ARBA" id="ARBA00004442"/>
    </source>
</evidence>
<comment type="caution">
    <text evidence="6">The sequence shown here is derived from an EMBL/GenBank/DDBJ whole genome shotgun (WGS) entry which is preliminary data.</text>
</comment>
<dbReference type="Gene3D" id="2.130.10.10">
    <property type="entry name" value="YVTN repeat-like/Quinoprotein amine dehydrogenase"/>
    <property type="match status" value="1"/>
</dbReference>
<dbReference type="InterPro" id="IPR006664">
    <property type="entry name" value="OMP_bac"/>
</dbReference>
<keyword evidence="7" id="KW-1185">Reference proteome</keyword>
<sequence length="666" mass="74232">MLSLLMKFLLTLVLTLCWLRLCAQEPSEQQLYTDAKAGWKLTYPRGWQFQRREDSPEKTETTFYVGPTRAAAPAEATLIVRPLPENQKDRNLLAFGQLDSVWQAIRALPQPHVLRLEQRDLGRYQELDYEYTYTPKPGSAERFRVVGRRVWRGGYAYRLEYRAALSQDRRYQNLGQQLVESFGFTRSAALPSRRYDEQICDDKMYGIAALRVHDGIWEDDCRSIHQFSVSNPSASPKIHDRVLPFQSYALAKGFDNCLYSVTKSPTNAPEYVYRYNPATRQGEYTPWRLPAQGGESVWISAATDEHGDLYFITSNGGKLVKVSPADGSVSVVWATDPVRQAPYYSSIAFAGAGTHANFCLDDTNTIYQVYSTDGSLLKVDLATRQPAPEMLKLEGLPQRGGYSDVLLQKDAAGRQLYLAGPKALYRVNLDKHQAYQVRRGIYTDLAGCSLFAVRTRQEAPPRLPATATWRGRVLDAATLQPLARAQLRLRAGGGSATAVPLAPDGSFAFPTKSNQAYTAQVQFAGYWSSDTTYTTGFGPYVQDVLLRPLTVGATLSLENVHFEQGETVLLSSSLPALNQLVTLLKNTPGLAIELRGHTDNVGDSRKNLLLSQRRSAAVKAYLVSHGVAAARVTNIGLGGAEPRASNQRETTRRLNRRVDFRVVRVK</sequence>
<dbReference type="PRINTS" id="PR01021">
    <property type="entry name" value="OMPADOMAIN"/>
</dbReference>
<dbReference type="PANTHER" id="PTHR30329:SF21">
    <property type="entry name" value="LIPOPROTEIN YIAD-RELATED"/>
    <property type="match status" value="1"/>
</dbReference>
<protein>
    <recommendedName>
        <fullName evidence="5">OmpA-like domain-containing protein</fullName>
    </recommendedName>
</protein>
<evidence type="ECO:0000256" key="2">
    <source>
        <dbReference type="ARBA" id="ARBA00023136"/>
    </source>
</evidence>